<dbReference type="PANTHER" id="PTHR47338">
    <property type="entry name" value="ZN(II)2CYS6 TRANSCRIPTION FACTOR (EUROFUNG)-RELATED"/>
    <property type="match status" value="1"/>
</dbReference>
<keyword evidence="5" id="KW-0539">Nucleus</keyword>
<dbReference type="SUPFAM" id="SSF57701">
    <property type="entry name" value="Zn2/Cys6 DNA-binding domain"/>
    <property type="match status" value="1"/>
</dbReference>
<dbReference type="PROSITE" id="PS50048">
    <property type="entry name" value="ZN2_CY6_FUNGAL_2"/>
    <property type="match status" value="1"/>
</dbReference>
<keyword evidence="4" id="KW-0804">Transcription</keyword>
<evidence type="ECO:0000256" key="1">
    <source>
        <dbReference type="ARBA" id="ARBA00004123"/>
    </source>
</evidence>
<keyword evidence="2" id="KW-0479">Metal-binding</keyword>
<reference evidence="7 8" key="1">
    <citation type="journal article" date="2018" name="MBio">
        <title>Comparative Genomics Reveals the Core Gene Toolbox for the Fungus-Insect Symbiosis.</title>
        <authorList>
            <person name="Wang Y."/>
            <person name="Stata M."/>
            <person name="Wang W."/>
            <person name="Stajich J.E."/>
            <person name="White M.M."/>
            <person name="Moncalvo J.M."/>
        </authorList>
    </citation>
    <scope>NUCLEOTIDE SEQUENCE [LARGE SCALE GENOMIC DNA]</scope>
    <source>
        <strain evidence="7 8">AUS-126-30</strain>
    </source>
</reference>
<keyword evidence="8" id="KW-1185">Reference proteome</keyword>
<dbReference type="CDD" id="cd00067">
    <property type="entry name" value="GAL4"/>
    <property type="match status" value="1"/>
</dbReference>
<evidence type="ECO:0000256" key="4">
    <source>
        <dbReference type="ARBA" id="ARBA00023163"/>
    </source>
</evidence>
<dbReference type="GO" id="GO:0008270">
    <property type="term" value="F:zinc ion binding"/>
    <property type="evidence" value="ECO:0007669"/>
    <property type="project" value="InterPro"/>
</dbReference>
<dbReference type="PROSITE" id="PS00463">
    <property type="entry name" value="ZN2_CY6_FUNGAL_1"/>
    <property type="match status" value="1"/>
</dbReference>
<dbReference type="Pfam" id="PF00172">
    <property type="entry name" value="Zn_clus"/>
    <property type="match status" value="1"/>
</dbReference>
<gene>
    <name evidence="7" type="ORF">BB558_003020</name>
</gene>
<dbReference type="GO" id="GO:0005634">
    <property type="term" value="C:nucleus"/>
    <property type="evidence" value="ECO:0007669"/>
    <property type="project" value="UniProtKB-SubCell"/>
</dbReference>
<protein>
    <recommendedName>
        <fullName evidence="6">Zn(2)-C6 fungal-type domain-containing protein</fullName>
    </recommendedName>
</protein>
<evidence type="ECO:0000259" key="6">
    <source>
        <dbReference type="PROSITE" id="PS50048"/>
    </source>
</evidence>
<dbReference type="InterPro" id="IPR001138">
    <property type="entry name" value="Zn2Cys6_DnaBD"/>
</dbReference>
<dbReference type="InterPro" id="IPR036864">
    <property type="entry name" value="Zn2-C6_fun-type_DNA-bd_sf"/>
</dbReference>
<feature type="domain" description="Zn(2)-C6 fungal-type" evidence="6">
    <location>
        <begin position="200"/>
        <end position="230"/>
    </location>
</feature>
<dbReference type="SMART" id="SM00066">
    <property type="entry name" value="GAL4"/>
    <property type="match status" value="1"/>
</dbReference>
<evidence type="ECO:0000256" key="5">
    <source>
        <dbReference type="ARBA" id="ARBA00023242"/>
    </source>
</evidence>
<comment type="caution">
    <text evidence="7">The sequence shown here is derived from an EMBL/GenBank/DDBJ whole genome shotgun (WGS) entry which is preliminary data.</text>
</comment>
<dbReference type="Proteomes" id="UP000245591">
    <property type="component" value="Unassembled WGS sequence"/>
</dbReference>
<comment type="subcellular location">
    <subcellularLocation>
        <location evidence="1">Nucleus</location>
    </subcellularLocation>
</comment>
<dbReference type="GO" id="GO:0000981">
    <property type="term" value="F:DNA-binding transcription factor activity, RNA polymerase II-specific"/>
    <property type="evidence" value="ECO:0007669"/>
    <property type="project" value="InterPro"/>
</dbReference>
<dbReference type="InterPro" id="IPR050815">
    <property type="entry name" value="TF_fung"/>
</dbReference>
<keyword evidence="3" id="KW-0805">Transcription regulation</keyword>
<accession>A0A2U1J730</accession>
<dbReference type="EMBL" id="MBFU01000265">
    <property type="protein sequence ID" value="PWA00910.1"/>
    <property type="molecule type" value="Genomic_DNA"/>
</dbReference>
<evidence type="ECO:0000313" key="7">
    <source>
        <dbReference type="EMBL" id="PWA00910.1"/>
    </source>
</evidence>
<organism evidence="7 8">
    <name type="scientific">Smittium angustum</name>
    <dbReference type="NCBI Taxonomy" id="133377"/>
    <lineage>
        <taxon>Eukaryota</taxon>
        <taxon>Fungi</taxon>
        <taxon>Fungi incertae sedis</taxon>
        <taxon>Zoopagomycota</taxon>
        <taxon>Kickxellomycotina</taxon>
        <taxon>Harpellomycetes</taxon>
        <taxon>Harpellales</taxon>
        <taxon>Legeriomycetaceae</taxon>
        <taxon>Smittium</taxon>
    </lineage>
</organism>
<dbReference type="Gene3D" id="4.10.240.10">
    <property type="entry name" value="Zn(2)-C6 fungal-type DNA-binding domain"/>
    <property type="match status" value="1"/>
</dbReference>
<evidence type="ECO:0000256" key="3">
    <source>
        <dbReference type="ARBA" id="ARBA00023015"/>
    </source>
</evidence>
<sequence>MINEFYNINTNKLEHPQNIYYPTKLESVNPKIKTNLDLNDLIFEISKEKKNREDDNKMNIENIFKYDFLQDKKNYSQNTIFHKCKDENIVNNVNLLFASSNQESSNIDFPNSYKITEKIEPNVKTLLNLPTSNNFQKVTNFQNYNIYSSESIPIYEKPQKTLFKSNSFENSKTYDLDFKIINQFEKTENSMFPYKRVTQACVPCRKKKTKCNGSKPTCHSCQKKELSCFYSEKRKRGRPCKTVGLENTSTFQEAHGCIPNNLSTSWNKNLGNKLQPLNDSYVNNFVLDLVDRSFQNTFFLEEEKVYTKKETQSIDIQYKNNKESATGEYRNIFYNEDKIHNVIQKSDPEVSIQDIEKTQREITTNNYGYNKSENFKSPEAHNFVLKNQKIKLHDYFSSLLT</sequence>
<dbReference type="PANTHER" id="PTHR47338:SF5">
    <property type="entry name" value="ZN(II)2CYS6 TRANSCRIPTION FACTOR (EUROFUNG)"/>
    <property type="match status" value="1"/>
</dbReference>
<evidence type="ECO:0000313" key="8">
    <source>
        <dbReference type="Proteomes" id="UP000245591"/>
    </source>
</evidence>
<proteinExistence type="predicted"/>
<evidence type="ECO:0000256" key="2">
    <source>
        <dbReference type="ARBA" id="ARBA00022723"/>
    </source>
</evidence>
<dbReference type="AlphaFoldDB" id="A0A2U1J730"/>
<name>A0A2U1J730_SMIAN</name>